<accession>A0ABS1HCT6</accession>
<evidence type="ECO:0000256" key="1">
    <source>
        <dbReference type="SAM" id="Phobius"/>
    </source>
</evidence>
<evidence type="ECO:0008006" key="4">
    <source>
        <dbReference type="Google" id="ProtNLM"/>
    </source>
</evidence>
<dbReference type="Proteomes" id="UP000618943">
    <property type="component" value="Unassembled WGS sequence"/>
</dbReference>
<keyword evidence="3" id="KW-1185">Reference proteome</keyword>
<proteinExistence type="predicted"/>
<evidence type="ECO:0000313" key="2">
    <source>
        <dbReference type="EMBL" id="MBK3497190.1"/>
    </source>
</evidence>
<sequence>MKKTLLKSIIVTSYIYCLGYILFGFPNDTFVMRTITGVMSIIFSCSLLLKIPDNKKQKKVASGEK</sequence>
<dbReference type="EMBL" id="JAEOAH010000054">
    <property type="protein sequence ID" value="MBK3497190.1"/>
    <property type="molecule type" value="Genomic_DNA"/>
</dbReference>
<feature type="transmembrane region" description="Helical" evidence="1">
    <location>
        <begin position="30"/>
        <end position="49"/>
    </location>
</feature>
<organism evidence="2 3">
    <name type="scientific">Viridibacillus soli</name>
    <dbReference type="NCBI Taxonomy" id="2798301"/>
    <lineage>
        <taxon>Bacteria</taxon>
        <taxon>Bacillati</taxon>
        <taxon>Bacillota</taxon>
        <taxon>Bacilli</taxon>
        <taxon>Bacillales</taxon>
        <taxon>Caryophanaceae</taxon>
        <taxon>Viridibacillus</taxon>
    </lineage>
</organism>
<keyword evidence="1" id="KW-1133">Transmembrane helix</keyword>
<feature type="transmembrane region" description="Helical" evidence="1">
    <location>
        <begin position="5"/>
        <end position="24"/>
    </location>
</feature>
<name>A0ABS1HCT6_9BACL</name>
<dbReference type="RefSeq" id="WP_200750494.1">
    <property type="nucleotide sequence ID" value="NZ_JAEOAH010000054.1"/>
</dbReference>
<keyword evidence="1" id="KW-0812">Transmembrane</keyword>
<comment type="caution">
    <text evidence="2">The sequence shown here is derived from an EMBL/GenBank/DDBJ whole genome shotgun (WGS) entry which is preliminary data.</text>
</comment>
<keyword evidence="1" id="KW-0472">Membrane</keyword>
<evidence type="ECO:0000313" key="3">
    <source>
        <dbReference type="Proteomes" id="UP000618943"/>
    </source>
</evidence>
<gene>
    <name evidence="2" type="ORF">JFL43_20635</name>
</gene>
<protein>
    <recommendedName>
        <fullName evidence="4">Lipoprotein</fullName>
    </recommendedName>
</protein>
<reference evidence="2 3" key="1">
    <citation type="submission" date="2020-12" db="EMBL/GenBank/DDBJ databases">
        <title>YIM B01967 draft genome.</title>
        <authorList>
            <person name="Yan X."/>
        </authorList>
    </citation>
    <scope>NUCLEOTIDE SEQUENCE [LARGE SCALE GENOMIC DNA]</scope>
    <source>
        <strain evidence="2 3">YIM B01967</strain>
    </source>
</reference>